<comment type="similarity">
    <text evidence="1">In the N-terminal section; belongs to the MIP18 family.</text>
</comment>
<dbReference type="GO" id="GO:0051539">
    <property type="term" value="F:4 iron, 4 sulfur cluster binding"/>
    <property type="evidence" value="ECO:0007669"/>
    <property type="project" value="TreeGrafter"/>
</dbReference>
<dbReference type="InterPro" id="IPR044304">
    <property type="entry name" value="NUBPL-like"/>
</dbReference>
<evidence type="ECO:0000256" key="7">
    <source>
        <dbReference type="ARBA" id="ARBA00023014"/>
    </source>
</evidence>
<feature type="domain" description="MIP18 family-like" evidence="9">
    <location>
        <begin position="13"/>
        <end position="85"/>
    </location>
</feature>
<comment type="subunit">
    <text evidence="8">Homodimer.</text>
</comment>
<name>A0A9X7W2E4_9BACL</name>
<reference evidence="10 11" key="1">
    <citation type="submission" date="2021-02" db="EMBL/GenBank/DDBJ databases">
        <title>Alicyclobacillus curvatus sp. nov. and Alicyclobacillus mengziensis sp. nov., two acidophilic bacteria isolated from acid mine drainage.</title>
        <authorList>
            <person name="Huang Y."/>
        </authorList>
    </citation>
    <scope>NUCLEOTIDE SEQUENCE [LARGE SCALE GENOMIC DNA]</scope>
    <source>
        <strain evidence="10 11">S30H14</strain>
    </source>
</reference>
<keyword evidence="4 8" id="KW-0547">Nucleotide-binding</keyword>
<dbReference type="EMBL" id="CP071182">
    <property type="protein sequence ID" value="QSO48023.1"/>
    <property type="molecule type" value="Genomic_DNA"/>
</dbReference>
<dbReference type="SUPFAM" id="SSF117916">
    <property type="entry name" value="Fe-S cluster assembly (FSCA) domain-like"/>
    <property type="match status" value="1"/>
</dbReference>
<dbReference type="Pfam" id="PF10609">
    <property type="entry name" value="ParA"/>
    <property type="match status" value="1"/>
</dbReference>
<evidence type="ECO:0000256" key="5">
    <source>
        <dbReference type="ARBA" id="ARBA00022840"/>
    </source>
</evidence>
<evidence type="ECO:0000256" key="8">
    <source>
        <dbReference type="HAMAP-Rule" id="MF_02040"/>
    </source>
</evidence>
<dbReference type="InterPro" id="IPR033756">
    <property type="entry name" value="YlxH/NBP35"/>
</dbReference>
<dbReference type="SUPFAM" id="SSF52540">
    <property type="entry name" value="P-loop containing nucleoside triphosphate hydrolases"/>
    <property type="match status" value="1"/>
</dbReference>
<dbReference type="Pfam" id="PF01883">
    <property type="entry name" value="FeS_assembly_P"/>
    <property type="match status" value="1"/>
</dbReference>
<dbReference type="GO" id="GO:0046872">
    <property type="term" value="F:metal ion binding"/>
    <property type="evidence" value="ECO:0007669"/>
    <property type="project" value="UniProtKB-KW"/>
</dbReference>
<gene>
    <name evidence="10" type="ORF">JZ786_03055</name>
</gene>
<dbReference type="GO" id="GO:0016887">
    <property type="term" value="F:ATP hydrolysis activity"/>
    <property type="evidence" value="ECO:0007669"/>
    <property type="project" value="UniProtKB-UniRule"/>
</dbReference>
<keyword evidence="6 8" id="KW-0408">Iron</keyword>
<sequence length="365" mass="38872">MNSAKEATTVVTKEQVLDALRDVEDPEVHRSIVELEMVKDITIEGSSVSVKVLLTITGCPLRTVIEKSVSDKLLELPGIEKAYVEIGTMSDEERAKFAGKLRGKSEAQSTPAILQPDAGVEFLAVASGKGGVGKSTVTANLAKALANEGLRVGVIDADIYGFSIPGIFGVKDARPTVIDELIIPIEVDNVKLISMHFFVPNNNPVVWRGPMLGKMLRNFFAEVHWGDVDVVLLDLPPGTGDIAMDVHQLLPKSKELIVTTPQANAADVAVRAGIMGLRTNHEIVGVVENMAYFQCPGCGEKTYLFGRGGGEEVANALKAPLLAEVPIASMDALASGIFAVDSPQGQAFKDLAKRIIPALGLAVRV</sequence>
<comment type="similarity">
    <text evidence="8">Belongs to the Mrp/NBP35 ATP-binding proteins family.</text>
</comment>
<dbReference type="CDD" id="cd02037">
    <property type="entry name" value="Mrp_NBP35"/>
    <property type="match status" value="1"/>
</dbReference>
<keyword evidence="8" id="KW-0378">Hydrolase</keyword>
<keyword evidence="3 8" id="KW-0479">Metal-binding</keyword>
<evidence type="ECO:0000256" key="1">
    <source>
        <dbReference type="ARBA" id="ARBA00007352"/>
    </source>
</evidence>
<dbReference type="Proteomes" id="UP000663505">
    <property type="component" value="Chromosome"/>
</dbReference>
<evidence type="ECO:0000256" key="2">
    <source>
        <dbReference type="ARBA" id="ARBA00008205"/>
    </source>
</evidence>
<feature type="binding site" evidence="8">
    <location>
        <begin position="128"/>
        <end position="135"/>
    </location>
    <ligand>
        <name>ATP</name>
        <dbReference type="ChEBI" id="CHEBI:30616"/>
    </ligand>
</feature>
<protein>
    <recommendedName>
        <fullName evidence="8">Iron-sulfur cluster carrier protein</fullName>
    </recommendedName>
</protein>
<evidence type="ECO:0000256" key="3">
    <source>
        <dbReference type="ARBA" id="ARBA00022723"/>
    </source>
</evidence>
<dbReference type="KEGG" id="afx:JZ786_03055"/>
<organism evidence="10 11">
    <name type="scientific">Alicyclobacillus mengziensis</name>
    <dbReference type="NCBI Taxonomy" id="2931921"/>
    <lineage>
        <taxon>Bacteria</taxon>
        <taxon>Bacillati</taxon>
        <taxon>Bacillota</taxon>
        <taxon>Bacilli</taxon>
        <taxon>Bacillales</taxon>
        <taxon>Alicyclobacillaceae</taxon>
        <taxon>Alicyclobacillus</taxon>
    </lineage>
</organism>
<dbReference type="InterPro" id="IPR034904">
    <property type="entry name" value="FSCA_dom_sf"/>
</dbReference>
<dbReference type="InterPro" id="IPR000808">
    <property type="entry name" value="Mrp-like_CS"/>
</dbReference>
<keyword evidence="5 8" id="KW-0067">ATP-binding</keyword>
<evidence type="ECO:0000313" key="11">
    <source>
        <dbReference type="Proteomes" id="UP000663505"/>
    </source>
</evidence>
<dbReference type="GO" id="GO:0005524">
    <property type="term" value="F:ATP binding"/>
    <property type="evidence" value="ECO:0007669"/>
    <property type="project" value="UniProtKB-UniRule"/>
</dbReference>
<dbReference type="GO" id="GO:0016226">
    <property type="term" value="P:iron-sulfur cluster assembly"/>
    <property type="evidence" value="ECO:0007669"/>
    <property type="project" value="InterPro"/>
</dbReference>
<dbReference type="Gene3D" id="3.30.300.130">
    <property type="entry name" value="Fe-S cluster assembly (FSCA)"/>
    <property type="match status" value="1"/>
</dbReference>
<accession>A0A9X7W2E4</accession>
<dbReference type="PANTHER" id="PTHR42961:SF2">
    <property type="entry name" value="IRON-SULFUR PROTEIN NUBPL"/>
    <property type="match status" value="1"/>
</dbReference>
<evidence type="ECO:0000256" key="4">
    <source>
        <dbReference type="ARBA" id="ARBA00022741"/>
    </source>
</evidence>
<comment type="function">
    <text evidence="8">Binds and transfers iron-sulfur (Fe-S) clusters to target apoproteins. Can hydrolyze ATP.</text>
</comment>
<dbReference type="InterPro" id="IPR027417">
    <property type="entry name" value="P-loop_NTPase"/>
</dbReference>
<keyword evidence="7 8" id="KW-0411">Iron-sulfur</keyword>
<dbReference type="AlphaFoldDB" id="A0A9X7W2E4"/>
<dbReference type="InterPro" id="IPR002744">
    <property type="entry name" value="MIP18-like"/>
</dbReference>
<evidence type="ECO:0000256" key="6">
    <source>
        <dbReference type="ARBA" id="ARBA00023004"/>
    </source>
</evidence>
<dbReference type="PANTHER" id="PTHR42961">
    <property type="entry name" value="IRON-SULFUR PROTEIN NUBPL"/>
    <property type="match status" value="1"/>
</dbReference>
<dbReference type="Gene3D" id="3.40.50.300">
    <property type="entry name" value="P-loop containing nucleotide triphosphate hydrolases"/>
    <property type="match status" value="1"/>
</dbReference>
<dbReference type="HAMAP" id="MF_02040">
    <property type="entry name" value="Mrp_NBP35"/>
    <property type="match status" value="1"/>
</dbReference>
<evidence type="ECO:0000259" key="9">
    <source>
        <dbReference type="Pfam" id="PF01883"/>
    </source>
</evidence>
<comment type="similarity">
    <text evidence="2">In the C-terminal section; belongs to the Mrp/NBP35 ATP-binding proteins family.</text>
</comment>
<dbReference type="PROSITE" id="PS01215">
    <property type="entry name" value="MRP"/>
    <property type="match status" value="1"/>
</dbReference>
<keyword evidence="11" id="KW-1185">Reference proteome</keyword>
<dbReference type="GO" id="GO:0140663">
    <property type="term" value="F:ATP-dependent FeS chaperone activity"/>
    <property type="evidence" value="ECO:0007669"/>
    <property type="project" value="InterPro"/>
</dbReference>
<evidence type="ECO:0000313" key="10">
    <source>
        <dbReference type="EMBL" id="QSO48023.1"/>
    </source>
</evidence>
<proteinExistence type="inferred from homology"/>
<dbReference type="InterPro" id="IPR019591">
    <property type="entry name" value="Mrp/NBP35_ATP-bd"/>
</dbReference>